<dbReference type="GO" id="GO:0005509">
    <property type="term" value="F:calcium ion binding"/>
    <property type="evidence" value="ECO:0000318"/>
    <property type="project" value="GO_Central"/>
</dbReference>
<evidence type="ECO:0000256" key="1">
    <source>
        <dbReference type="ARBA" id="ARBA00022723"/>
    </source>
</evidence>
<keyword evidence="1" id="KW-0479">Metal-binding</keyword>
<keyword evidence="3" id="KW-0106">Calcium</keyword>
<dbReference type="OrthoDB" id="26525at2759"/>
<organism evidence="5 6">
    <name type="scientific">Marchantia polymorpha</name>
    <name type="common">Common liverwort</name>
    <name type="synonym">Marchantia aquatica</name>
    <dbReference type="NCBI Taxonomy" id="3197"/>
    <lineage>
        <taxon>Eukaryota</taxon>
        <taxon>Viridiplantae</taxon>
        <taxon>Streptophyta</taxon>
        <taxon>Embryophyta</taxon>
        <taxon>Marchantiophyta</taxon>
        <taxon>Marchantiopsida</taxon>
        <taxon>Marchantiidae</taxon>
        <taxon>Marchantiales</taxon>
        <taxon>Marchantiaceae</taxon>
        <taxon>Marchantia</taxon>
    </lineage>
</organism>
<dbReference type="AlphaFoldDB" id="A0A2R6WZQ9"/>
<dbReference type="InterPro" id="IPR011992">
    <property type="entry name" value="EF-hand-dom_pair"/>
</dbReference>
<gene>
    <name evidence="5" type="ORF">MARPO_0045s0017</name>
</gene>
<keyword evidence="2" id="KW-0677">Repeat</keyword>
<feature type="domain" description="EF-hand" evidence="4">
    <location>
        <begin position="100"/>
        <end position="135"/>
    </location>
</feature>
<feature type="domain" description="EF-hand" evidence="4">
    <location>
        <begin position="223"/>
        <end position="258"/>
    </location>
</feature>
<dbReference type="SMART" id="SM00054">
    <property type="entry name" value="EFh"/>
    <property type="match status" value="4"/>
</dbReference>
<evidence type="ECO:0000313" key="6">
    <source>
        <dbReference type="Proteomes" id="UP000244005"/>
    </source>
</evidence>
<feature type="domain" description="EF-hand" evidence="4">
    <location>
        <begin position="136"/>
        <end position="171"/>
    </location>
</feature>
<reference evidence="6" key="1">
    <citation type="journal article" date="2017" name="Cell">
        <title>Insights into land plant evolution garnered from the Marchantia polymorpha genome.</title>
        <authorList>
            <person name="Bowman J.L."/>
            <person name="Kohchi T."/>
            <person name="Yamato K.T."/>
            <person name="Jenkins J."/>
            <person name="Shu S."/>
            <person name="Ishizaki K."/>
            <person name="Yamaoka S."/>
            <person name="Nishihama R."/>
            <person name="Nakamura Y."/>
            <person name="Berger F."/>
            <person name="Adam C."/>
            <person name="Aki S.S."/>
            <person name="Althoff F."/>
            <person name="Araki T."/>
            <person name="Arteaga-Vazquez M.A."/>
            <person name="Balasubrmanian S."/>
            <person name="Barry K."/>
            <person name="Bauer D."/>
            <person name="Boehm C.R."/>
            <person name="Briginshaw L."/>
            <person name="Caballero-Perez J."/>
            <person name="Catarino B."/>
            <person name="Chen F."/>
            <person name="Chiyoda S."/>
            <person name="Chovatia M."/>
            <person name="Davies K.M."/>
            <person name="Delmans M."/>
            <person name="Demura T."/>
            <person name="Dierschke T."/>
            <person name="Dolan L."/>
            <person name="Dorantes-Acosta A.E."/>
            <person name="Eklund D.M."/>
            <person name="Florent S.N."/>
            <person name="Flores-Sandoval E."/>
            <person name="Fujiyama A."/>
            <person name="Fukuzawa H."/>
            <person name="Galik B."/>
            <person name="Grimanelli D."/>
            <person name="Grimwood J."/>
            <person name="Grossniklaus U."/>
            <person name="Hamada T."/>
            <person name="Haseloff J."/>
            <person name="Hetherington A.J."/>
            <person name="Higo A."/>
            <person name="Hirakawa Y."/>
            <person name="Hundley H.N."/>
            <person name="Ikeda Y."/>
            <person name="Inoue K."/>
            <person name="Inoue S.I."/>
            <person name="Ishida S."/>
            <person name="Jia Q."/>
            <person name="Kakita M."/>
            <person name="Kanazawa T."/>
            <person name="Kawai Y."/>
            <person name="Kawashima T."/>
            <person name="Kennedy M."/>
            <person name="Kinose K."/>
            <person name="Kinoshita T."/>
            <person name="Kohara Y."/>
            <person name="Koide E."/>
            <person name="Komatsu K."/>
            <person name="Kopischke S."/>
            <person name="Kubo M."/>
            <person name="Kyozuka J."/>
            <person name="Lagercrantz U."/>
            <person name="Lin S.S."/>
            <person name="Lindquist E."/>
            <person name="Lipzen A.M."/>
            <person name="Lu C.W."/>
            <person name="De Luna E."/>
            <person name="Martienssen R.A."/>
            <person name="Minamino N."/>
            <person name="Mizutani M."/>
            <person name="Mizutani M."/>
            <person name="Mochizuki N."/>
            <person name="Monte I."/>
            <person name="Mosher R."/>
            <person name="Nagasaki H."/>
            <person name="Nakagami H."/>
            <person name="Naramoto S."/>
            <person name="Nishitani K."/>
            <person name="Ohtani M."/>
            <person name="Okamoto T."/>
            <person name="Okumura M."/>
            <person name="Phillips J."/>
            <person name="Pollak B."/>
            <person name="Reinders A."/>
            <person name="Rovekamp M."/>
            <person name="Sano R."/>
            <person name="Sawa S."/>
            <person name="Schmid M.W."/>
            <person name="Shirakawa M."/>
            <person name="Solano R."/>
            <person name="Spunde A."/>
            <person name="Suetsugu N."/>
            <person name="Sugano S."/>
            <person name="Sugiyama A."/>
            <person name="Sun R."/>
            <person name="Suzuki Y."/>
            <person name="Takenaka M."/>
            <person name="Takezawa D."/>
            <person name="Tomogane H."/>
            <person name="Tsuzuki M."/>
            <person name="Ueda T."/>
            <person name="Umeda M."/>
            <person name="Ward J.M."/>
            <person name="Watanabe Y."/>
            <person name="Yazaki K."/>
            <person name="Yokoyama R."/>
            <person name="Yoshitake Y."/>
            <person name="Yotsui I."/>
            <person name="Zachgo S."/>
            <person name="Schmutz J."/>
        </authorList>
    </citation>
    <scope>NUCLEOTIDE SEQUENCE [LARGE SCALE GENOMIC DNA]</scope>
    <source>
        <strain evidence="6">Tak-1</strain>
    </source>
</reference>
<dbReference type="InterPro" id="IPR018247">
    <property type="entry name" value="EF_Hand_1_Ca_BS"/>
</dbReference>
<dbReference type="Proteomes" id="UP000244005">
    <property type="component" value="Unassembled WGS sequence"/>
</dbReference>
<dbReference type="PANTHER" id="PTHR10891">
    <property type="entry name" value="EF-HAND CALCIUM-BINDING DOMAIN CONTAINING PROTEIN"/>
    <property type="match status" value="1"/>
</dbReference>
<dbReference type="SUPFAM" id="SSF47473">
    <property type="entry name" value="EF-hand"/>
    <property type="match status" value="1"/>
</dbReference>
<name>A0A2R6WZQ9_MARPO</name>
<dbReference type="CDD" id="cd00051">
    <property type="entry name" value="EFh"/>
    <property type="match status" value="2"/>
</dbReference>
<feature type="domain" description="EF-hand" evidence="4">
    <location>
        <begin position="185"/>
        <end position="220"/>
    </location>
</feature>
<dbReference type="FunFam" id="1.10.238.10:FF:000003">
    <property type="entry name" value="Calmodulin A"/>
    <property type="match status" value="1"/>
</dbReference>
<dbReference type="InterPro" id="IPR002048">
    <property type="entry name" value="EF_hand_dom"/>
</dbReference>
<evidence type="ECO:0000313" key="5">
    <source>
        <dbReference type="EMBL" id="PTQ39340.1"/>
    </source>
</evidence>
<dbReference type="PROSITE" id="PS00018">
    <property type="entry name" value="EF_HAND_1"/>
    <property type="match status" value="4"/>
</dbReference>
<sequence length="259" mass="28359">MHIIVSSNQLWLGSKSVLPLLDLPFLLQAAAIRVKQKAESAALSVEAGQLQSVGPAFIPETSSDDVTARGVNFHSDGGICDTSSSSEGQKGFDAKSIPPLENMELKRVFQKFDENQDDMICAGDLRRYMSRLGLEVSEEEAVEMLKTVDHDGDGKVGFEEFCTLYRSLDEGGDGPGKLEVADADEDEESLLEAFKVFDKNNDGYITCQELQSVLLALGLQEGQSLRSCERMIQGVDLDGNGEVDIMEFRQMMSSDILMS</sequence>
<dbReference type="PROSITE" id="PS50222">
    <property type="entry name" value="EF_HAND_2"/>
    <property type="match status" value="4"/>
</dbReference>
<dbReference type="EMBL" id="KZ772717">
    <property type="protein sequence ID" value="PTQ39340.1"/>
    <property type="molecule type" value="Genomic_DNA"/>
</dbReference>
<keyword evidence="6" id="KW-1185">Reference proteome</keyword>
<evidence type="ECO:0000256" key="2">
    <source>
        <dbReference type="ARBA" id="ARBA00022737"/>
    </source>
</evidence>
<proteinExistence type="predicted"/>
<protein>
    <recommendedName>
        <fullName evidence="4">EF-hand domain-containing protein</fullName>
    </recommendedName>
</protein>
<accession>A0A2R6WZQ9</accession>
<evidence type="ECO:0000259" key="4">
    <source>
        <dbReference type="PROSITE" id="PS50222"/>
    </source>
</evidence>
<dbReference type="Pfam" id="PF13499">
    <property type="entry name" value="EF-hand_7"/>
    <property type="match status" value="2"/>
</dbReference>
<dbReference type="FunFam" id="1.10.238.10:FF:000089">
    <property type="entry name" value="calmodulin-like protein 3"/>
    <property type="match status" value="1"/>
</dbReference>
<dbReference type="Gramene" id="Mp6g20470.1">
    <property type="protein sequence ID" value="Mp6g20470.1.cds1"/>
    <property type="gene ID" value="Mp6g20470"/>
</dbReference>
<evidence type="ECO:0000256" key="3">
    <source>
        <dbReference type="ARBA" id="ARBA00022837"/>
    </source>
</evidence>
<dbReference type="Gene3D" id="1.10.238.10">
    <property type="entry name" value="EF-hand"/>
    <property type="match status" value="2"/>
</dbReference>
<dbReference type="InterPro" id="IPR039647">
    <property type="entry name" value="EF_hand_pair_protein_CML-like"/>
</dbReference>